<sequence>MMKWSIIQLQKSRDNGLLIDEMVDMSRLEARDTQIRHLPPVHVTGRADVGSDKVTFHLDVKGTMILPCSRTLVDVEYPFQFSLLETFIVKASSFSDYEENEDVHLVEGDVVDLNPVLEEEILLEVPMQVISEEADEHTIATGKGWELQSEEQASVKEDKVDPRLAGLADFFKSDKN</sequence>
<dbReference type="InterPro" id="IPR003772">
    <property type="entry name" value="YceD"/>
</dbReference>
<evidence type="ECO:0000313" key="1">
    <source>
        <dbReference type="EMBL" id="KIL80473.1"/>
    </source>
</evidence>
<organism evidence="1 2">
    <name type="scientific">Bacillus badius</name>
    <dbReference type="NCBI Taxonomy" id="1455"/>
    <lineage>
        <taxon>Bacteria</taxon>
        <taxon>Bacillati</taxon>
        <taxon>Bacillota</taxon>
        <taxon>Bacilli</taxon>
        <taxon>Bacillales</taxon>
        <taxon>Bacillaceae</taxon>
        <taxon>Pseudobacillus</taxon>
    </lineage>
</organism>
<dbReference type="Pfam" id="PF02620">
    <property type="entry name" value="YceD"/>
    <property type="match status" value="1"/>
</dbReference>
<gene>
    <name evidence="1" type="ORF">SD77_0321</name>
</gene>
<keyword evidence="1" id="KW-0687">Ribonucleoprotein</keyword>
<name>A0ABR5B0I2_BACBA</name>
<dbReference type="GeneID" id="92775422"/>
<keyword evidence="2" id="KW-1185">Reference proteome</keyword>
<dbReference type="RefSeq" id="WP_305954904.1">
    <property type="nucleotide sequence ID" value="NZ_BSSZ01000003.1"/>
</dbReference>
<proteinExistence type="predicted"/>
<keyword evidence="1" id="KW-0689">Ribosomal protein</keyword>
<dbReference type="Proteomes" id="UP000031982">
    <property type="component" value="Unassembled WGS sequence"/>
</dbReference>
<dbReference type="GO" id="GO:0005840">
    <property type="term" value="C:ribosome"/>
    <property type="evidence" value="ECO:0007669"/>
    <property type="project" value="UniProtKB-KW"/>
</dbReference>
<evidence type="ECO:0000313" key="2">
    <source>
        <dbReference type="Proteomes" id="UP000031982"/>
    </source>
</evidence>
<comment type="caution">
    <text evidence="1">The sequence shown here is derived from an EMBL/GenBank/DDBJ whole genome shotgun (WGS) entry which is preliminary data.</text>
</comment>
<reference evidence="1 2" key="1">
    <citation type="submission" date="2015-01" db="EMBL/GenBank/DDBJ databases">
        <title>Genome Assembly of Bacillus badius MTCC 1458.</title>
        <authorList>
            <person name="Verma A."/>
            <person name="Khatri I."/>
            <person name="Mual P."/>
            <person name="Subramanian S."/>
            <person name="Krishnamurthi S."/>
        </authorList>
    </citation>
    <scope>NUCLEOTIDE SEQUENCE [LARGE SCALE GENOMIC DNA]</scope>
    <source>
        <strain evidence="1 2">MTCC 1458</strain>
    </source>
</reference>
<dbReference type="EMBL" id="JXLP01000001">
    <property type="protein sequence ID" value="KIL80473.1"/>
    <property type="molecule type" value="Genomic_DNA"/>
</dbReference>
<accession>A0ABR5B0I2</accession>
<protein>
    <submittedName>
        <fullName evidence="1">Ribosomal protein L32p</fullName>
    </submittedName>
</protein>